<evidence type="ECO:0000256" key="2">
    <source>
        <dbReference type="ARBA" id="ARBA00005272"/>
    </source>
</evidence>
<keyword evidence="4" id="KW-0274">FAD</keyword>
<dbReference type="AlphaFoldDB" id="A0A1Y1QFF2"/>
<dbReference type="InterPro" id="IPR023753">
    <property type="entry name" value="FAD/NAD-binding_dom"/>
</dbReference>
<dbReference type="STRING" id="1123401.GCA_000621325_01862"/>
<dbReference type="GO" id="GO:0003955">
    <property type="term" value="F:NAD(P)H dehydrogenase (quinone) activity"/>
    <property type="evidence" value="ECO:0007669"/>
    <property type="project" value="TreeGrafter"/>
</dbReference>
<comment type="similarity">
    <text evidence="2">Belongs to the NADH dehydrogenase family.</text>
</comment>
<protein>
    <submittedName>
        <fullName evidence="7">FAD-dependent oxidoreductase</fullName>
    </submittedName>
</protein>
<evidence type="ECO:0000256" key="3">
    <source>
        <dbReference type="ARBA" id="ARBA00022630"/>
    </source>
</evidence>
<proteinExistence type="inferred from homology"/>
<dbReference type="Gene3D" id="3.50.50.100">
    <property type="match status" value="1"/>
</dbReference>
<dbReference type="PANTHER" id="PTHR42913">
    <property type="entry name" value="APOPTOSIS-INDUCING FACTOR 1"/>
    <property type="match status" value="1"/>
</dbReference>
<dbReference type="SUPFAM" id="SSF51905">
    <property type="entry name" value="FAD/NAD(P)-binding domain"/>
    <property type="match status" value="1"/>
</dbReference>
<gene>
    <name evidence="7" type="ORF">BWK73_36755</name>
</gene>
<dbReference type="Pfam" id="PF07992">
    <property type="entry name" value="Pyr_redox_2"/>
    <property type="match status" value="1"/>
</dbReference>
<dbReference type="InterPro" id="IPR036188">
    <property type="entry name" value="FAD/NAD-bd_sf"/>
</dbReference>
<evidence type="ECO:0000313" key="8">
    <source>
        <dbReference type="Proteomes" id="UP000192491"/>
    </source>
</evidence>
<keyword evidence="5" id="KW-0560">Oxidoreductase</keyword>
<dbReference type="GO" id="GO:0019646">
    <property type="term" value="P:aerobic electron transport chain"/>
    <property type="evidence" value="ECO:0007669"/>
    <property type="project" value="TreeGrafter"/>
</dbReference>
<dbReference type="Proteomes" id="UP000192491">
    <property type="component" value="Unassembled WGS sequence"/>
</dbReference>
<dbReference type="EMBL" id="MTEJ01000349">
    <property type="protein sequence ID" value="OQX04274.1"/>
    <property type="molecule type" value="Genomic_DNA"/>
</dbReference>
<name>A0A1Y1QFF2_9GAMM</name>
<feature type="domain" description="FAD/NAD(P)-binding" evidence="6">
    <location>
        <begin position="13"/>
        <end position="350"/>
    </location>
</feature>
<evidence type="ECO:0000313" key="7">
    <source>
        <dbReference type="EMBL" id="OQX04274.1"/>
    </source>
</evidence>
<evidence type="ECO:0000256" key="4">
    <source>
        <dbReference type="ARBA" id="ARBA00022827"/>
    </source>
</evidence>
<sequence length="446" mass="49206">MQIHIPDGEGMHRIVIVGGGAGGLELATLLGDSLGKKQRAHITLIDKNRTHIWKPMLHEIASGSMDYTMHEIDYLAQAHWHHFRYRIGAMTGIDREQQLVHVASHQDEDGKPVTQERSFPYDTLVIAIGSRTNDFKIPGVAEHAIQLDTPEQAQRFHRKLVNACIRAHAQPEPLFPNQLQVAIIGAGATGVELSAELYRSIRTLVSYGLERIEADQDVNLTLIEAAPRILPVLPERIAGEATRILKKLDVNIRTNARVSGVTPFGVQLATGEFLPAELVVWAAGIRAPACLQDLDGLESNGINQLLVKPTLQTTRDDNVFVFGDCAAAPWLGEPAGTLIPPRAQAAHQQAIHLAKQLRQRLDGKPLADFHYHDFGSLVSLGDNWAVGGLMGNLAKGTLFVEGYIARFMYNMLYKKHQVGLHGFWKVALNSVAGFIRRSTTPRIKLH</sequence>
<comment type="cofactor">
    <cofactor evidence="1">
        <name>FAD</name>
        <dbReference type="ChEBI" id="CHEBI:57692"/>
    </cofactor>
</comment>
<evidence type="ECO:0000256" key="5">
    <source>
        <dbReference type="ARBA" id="ARBA00023002"/>
    </source>
</evidence>
<evidence type="ECO:0000256" key="1">
    <source>
        <dbReference type="ARBA" id="ARBA00001974"/>
    </source>
</evidence>
<comment type="caution">
    <text evidence="7">The sequence shown here is derived from an EMBL/GenBank/DDBJ whole genome shotgun (WGS) entry which is preliminary data.</text>
</comment>
<accession>A0A1Y1QFF2</accession>
<organism evidence="7 8">
    <name type="scientific">Thiothrix lacustris</name>
    <dbReference type="NCBI Taxonomy" id="525917"/>
    <lineage>
        <taxon>Bacteria</taxon>
        <taxon>Pseudomonadati</taxon>
        <taxon>Pseudomonadota</taxon>
        <taxon>Gammaproteobacteria</taxon>
        <taxon>Thiotrichales</taxon>
        <taxon>Thiotrichaceae</taxon>
        <taxon>Thiothrix</taxon>
    </lineage>
</organism>
<keyword evidence="3" id="KW-0285">Flavoprotein</keyword>
<dbReference type="PRINTS" id="PR00368">
    <property type="entry name" value="FADPNR"/>
</dbReference>
<dbReference type="InterPro" id="IPR051169">
    <property type="entry name" value="NADH-Q_oxidoreductase"/>
</dbReference>
<dbReference type="PANTHER" id="PTHR42913:SF3">
    <property type="entry name" value="64 KDA MITOCHONDRIAL NADH DEHYDROGENASE (EUROFUNG)"/>
    <property type="match status" value="1"/>
</dbReference>
<evidence type="ECO:0000259" key="6">
    <source>
        <dbReference type="Pfam" id="PF07992"/>
    </source>
</evidence>
<reference evidence="7 8" key="1">
    <citation type="submission" date="2017-01" db="EMBL/GenBank/DDBJ databases">
        <title>Novel large sulfur bacteria in the metagenomes of groundwater-fed chemosynthetic microbial mats in the Lake Huron basin.</title>
        <authorList>
            <person name="Sharrar A.M."/>
            <person name="Flood B.E."/>
            <person name="Bailey J.V."/>
            <person name="Jones D.S."/>
            <person name="Biddanda B."/>
            <person name="Ruberg S.A."/>
            <person name="Marcus D.N."/>
            <person name="Dick G.J."/>
        </authorList>
    </citation>
    <scope>NUCLEOTIDE SEQUENCE [LARGE SCALE GENOMIC DNA]</scope>
    <source>
        <strain evidence="7">A8</strain>
    </source>
</reference>